<dbReference type="GO" id="GO:0004084">
    <property type="term" value="F:branched-chain-amino-acid transaminase activity"/>
    <property type="evidence" value="ECO:0007669"/>
    <property type="project" value="UniProtKB-EC"/>
</dbReference>
<evidence type="ECO:0000256" key="6">
    <source>
        <dbReference type="ARBA" id="ARBA00013053"/>
    </source>
</evidence>
<evidence type="ECO:0000256" key="2">
    <source>
        <dbReference type="ARBA" id="ARBA00004824"/>
    </source>
</evidence>
<comment type="pathway">
    <text evidence="3">Amino-acid biosynthesis; L-valine biosynthesis; L-valine from pyruvate: step 4/4.</text>
</comment>
<proteinExistence type="inferred from homology"/>
<dbReference type="Pfam" id="PF01063">
    <property type="entry name" value="Aminotran_4"/>
    <property type="match status" value="1"/>
</dbReference>
<dbReference type="Proteomes" id="UP000185678">
    <property type="component" value="Unassembled WGS sequence"/>
</dbReference>
<comment type="pathway">
    <text evidence="2">Amino-acid biosynthesis; L-isoleucine biosynthesis; L-isoleucine from 2-oxobutanoate: step 4/4.</text>
</comment>
<keyword evidence="13" id="KW-1185">Reference proteome</keyword>
<evidence type="ECO:0000313" key="13">
    <source>
        <dbReference type="Proteomes" id="UP000185678"/>
    </source>
</evidence>
<dbReference type="STRING" id="80876.SAMN05421779_102483"/>
<evidence type="ECO:0000256" key="1">
    <source>
        <dbReference type="ARBA" id="ARBA00003109"/>
    </source>
</evidence>
<evidence type="ECO:0000313" key="12">
    <source>
        <dbReference type="EMBL" id="SIS53260.1"/>
    </source>
</evidence>
<comment type="catalytic activity">
    <reaction evidence="10">
        <text>L-isoleucine + 2-oxoglutarate = (S)-3-methyl-2-oxopentanoate + L-glutamate</text>
        <dbReference type="Rhea" id="RHEA:24801"/>
        <dbReference type="ChEBI" id="CHEBI:16810"/>
        <dbReference type="ChEBI" id="CHEBI:29985"/>
        <dbReference type="ChEBI" id="CHEBI:35146"/>
        <dbReference type="ChEBI" id="CHEBI:58045"/>
        <dbReference type="EC" id="2.6.1.42"/>
    </reaction>
</comment>
<dbReference type="RefSeq" id="WP_076399339.1">
    <property type="nucleotide sequence ID" value="NZ_FTOA01000002.1"/>
</dbReference>
<name>A0A1N7JVA0_9PROT</name>
<comment type="similarity">
    <text evidence="5">Belongs to the class-IV pyridoxal-phosphate-dependent aminotransferase family.</text>
</comment>
<dbReference type="InterPro" id="IPR043132">
    <property type="entry name" value="BCAT-like_C"/>
</dbReference>
<gene>
    <name evidence="12" type="ORF">SAMN05421779_102483</name>
</gene>
<dbReference type="InterPro" id="IPR050571">
    <property type="entry name" value="Class-IV_PLP-Dep_Aminotrnsfr"/>
</dbReference>
<dbReference type="InterPro" id="IPR043131">
    <property type="entry name" value="BCAT-like_N"/>
</dbReference>
<evidence type="ECO:0000256" key="3">
    <source>
        <dbReference type="ARBA" id="ARBA00004931"/>
    </source>
</evidence>
<evidence type="ECO:0000256" key="11">
    <source>
        <dbReference type="ARBA" id="ARBA00049229"/>
    </source>
</evidence>
<dbReference type="PANTHER" id="PTHR42743">
    <property type="entry name" value="AMINO-ACID AMINOTRANSFERASE"/>
    <property type="match status" value="1"/>
</dbReference>
<dbReference type="PANTHER" id="PTHR42743:SF11">
    <property type="entry name" value="AMINODEOXYCHORISMATE LYASE"/>
    <property type="match status" value="1"/>
</dbReference>
<dbReference type="GO" id="GO:0009082">
    <property type="term" value="P:branched-chain amino acid biosynthetic process"/>
    <property type="evidence" value="ECO:0007669"/>
    <property type="project" value="UniProtKB-KW"/>
</dbReference>
<comment type="function">
    <text evidence="1">Acts on leucine, isoleucine and valine.</text>
</comment>
<dbReference type="Gene3D" id="3.30.470.10">
    <property type="match status" value="1"/>
</dbReference>
<accession>A0A1N7JVA0</accession>
<keyword evidence="8" id="KW-0100">Branched-chain amino acid biosynthesis</keyword>
<comment type="catalytic activity">
    <reaction evidence="11">
        <text>L-leucine + 2-oxoglutarate = 4-methyl-2-oxopentanoate + L-glutamate</text>
        <dbReference type="Rhea" id="RHEA:18321"/>
        <dbReference type="ChEBI" id="CHEBI:16810"/>
        <dbReference type="ChEBI" id="CHEBI:17865"/>
        <dbReference type="ChEBI" id="CHEBI:29985"/>
        <dbReference type="ChEBI" id="CHEBI:57427"/>
        <dbReference type="EC" id="2.6.1.42"/>
    </reaction>
</comment>
<dbReference type="Gene3D" id="3.20.10.10">
    <property type="entry name" value="D-amino Acid Aminotransferase, subunit A, domain 2"/>
    <property type="match status" value="1"/>
</dbReference>
<evidence type="ECO:0000256" key="10">
    <source>
        <dbReference type="ARBA" id="ARBA00048798"/>
    </source>
</evidence>
<dbReference type="GO" id="GO:0005829">
    <property type="term" value="C:cytosol"/>
    <property type="evidence" value="ECO:0007669"/>
    <property type="project" value="TreeGrafter"/>
</dbReference>
<evidence type="ECO:0000256" key="4">
    <source>
        <dbReference type="ARBA" id="ARBA00005072"/>
    </source>
</evidence>
<keyword evidence="12" id="KW-0808">Transferase</keyword>
<dbReference type="EMBL" id="FTOA01000002">
    <property type="protein sequence ID" value="SIS53260.1"/>
    <property type="molecule type" value="Genomic_DNA"/>
</dbReference>
<organism evidence="12 13">
    <name type="scientific">Insolitispirillum peregrinum</name>
    <dbReference type="NCBI Taxonomy" id="80876"/>
    <lineage>
        <taxon>Bacteria</taxon>
        <taxon>Pseudomonadati</taxon>
        <taxon>Pseudomonadota</taxon>
        <taxon>Alphaproteobacteria</taxon>
        <taxon>Rhodospirillales</taxon>
        <taxon>Novispirillaceae</taxon>
        <taxon>Insolitispirillum</taxon>
    </lineage>
</organism>
<evidence type="ECO:0000256" key="9">
    <source>
        <dbReference type="ARBA" id="ARBA00048212"/>
    </source>
</evidence>
<dbReference type="OrthoDB" id="9805628at2"/>
<dbReference type="InterPro" id="IPR036038">
    <property type="entry name" value="Aminotransferase-like"/>
</dbReference>
<dbReference type="SUPFAM" id="SSF56752">
    <property type="entry name" value="D-aminoacid aminotransferase-like PLP-dependent enzymes"/>
    <property type="match status" value="1"/>
</dbReference>
<comment type="pathway">
    <text evidence="4">Amino-acid biosynthesis; L-leucine biosynthesis; L-leucine from 3-methyl-2-oxobutanoate: step 4/4.</text>
</comment>
<sequence>MAPVWFQNGLCSDADARLPVSERGFLLGDGLFETIRIRAGQPCLWSAHRQRLTHGCDILGLPQPPWDVIEEQAIPALIIATQMGHGSMRLTWTRGSGGPRGLLPSGQETPTLLITVSPAATPSGFALPGLSLITATSTRRNEFSPMSQLKSLNYGDGLLARREAAAAGADDAVLLNTQGRVAETSIASLFLYLDGRWLTPPVSDGALPGVRRQQILAAGLAEEAPLTPASLASAGAMVVSNALSVRQVARCDGRLLPDPQATRRWEELARDRLGTETPFD</sequence>
<evidence type="ECO:0000256" key="8">
    <source>
        <dbReference type="ARBA" id="ARBA00023304"/>
    </source>
</evidence>
<protein>
    <recommendedName>
        <fullName evidence="7">Probable branched-chain-amino-acid aminotransferase</fullName>
        <ecNumber evidence="6">2.6.1.42</ecNumber>
    </recommendedName>
</protein>
<evidence type="ECO:0000256" key="5">
    <source>
        <dbReference type="ARBA" id="ARBA00009320"/>
    </source>
</evidence>
<dbReference type="AlphaFoldDB" id="A0A1N7JVA0"/>
<comment type="catalytic activity">
    <reaction evidence="9">
        <text>L-valine + 2-oxoglutarate = 3-methyl-2-oxobutanoate + L-glutamate</text>
        <dbReference type="Rhea" id="RHEA:24813"/>
        <dbReference type="ChEBI" id="CHEBI:11851"/>
        <dbReference type="ChEBI" id="CHEBI:16810"/>
        <dbReference type="ChEBI" id="CHEBI:29985"/>
        <dbReference type="ChEBI" id="CHEBI:57762"/>
        <dbReference type="EC" id="2.6.1.42"/>
    </reaction>
</comment>
<dbReference type="EC" id="2.6.1.42" evidence="6"/>
<evidence type="ECO:0000256" key="7">
    <source>
        <dbReference type="ARBA" id="ARBA00014472"/>
    </source>
</evidence>
<reference evidence="12 13" key="1">
    <citation type="submission" date="2017-01" db="EMBL/GenBank/DDBJ databases">
        <authorList>
            <person name="Mah S.A."/>
            <person name="Swanson W.J."/>
            <person name="Moy G.W."/>
            <person name="Vacquier V.D."/>
        </authorList>
    </citation>
    <scope>NUCLEOTIDE SEQUENCE [LARGE SCALE GENOMIC DNA]</scope>
    <source>
        <strain evidence="12 13">DSM 11589</strain>
    </source>
</reference>
<keyword evidence="12" id="KW-0032">Aminotransferase</keyword>
<keyword evidence="8" id="KW-0028">Amino-acid biosynthesis</keyword>
<dbReference type="InterPro" id="IPR001544">
    <property type="entry name" value="Aminotrans_IV"/>
</dbReference>